<keyword evidence="7" id="KW-0862">Zinc</keyword>
<dbReference type="InterPro" id="IPR035898">
    <property type="entry name" value="TAZ_dom_sf"/>
</dbReference>
<evidence type="ECO:0000256" key="7">
    <source>
        <dbReference type="ARBA" id="ARBA00022833"/>
    </source>
</evidence>
<dbReference type="SMART" id="SM00291">
    <property type="entry name" value="ZnF_ZZ"/>
    <property type="match status" value="1"/>
</dbReference>
<evidence type="ECO:0000256" key="10">
    <source>
        <dbReference type="ARBA" id="ARBA00023159"/>
    </source>
</evidence>
<evidence type="ECO:0000259" key="17">
    <source>
        <dbReference type="PROSITE" id="PS50016"/>
    </source>
</evidence>
<dbReference type="PANTHER" id="PTHR13808:SF50">
    <property type="entry name" value="HISTONE ACETYLTRANSFERASE"/>
    <property type="match status" value="1"/>
</dbReference>
<gene>
    <name evidence="20" type="ORF">CCAM_LOCUS193</name>
</gene>
<evidence type="ECO:0000256" key="2">
    <source>
        <dbReference type="ARBA" id="ARBA00004123"/>
    </source>
</evidence>
<feature type="domain" description="CBP/p300-type HAT" evidence="19">
    <location>
        <begin position="995"/>
        <end position="1427"/>
    </location>
</feature>
<evidence type="ECO:0000256" key="12">
    <source>
        <dbReference type="ARBA" id="ARBA00023242"/>
    </source>
</evidence>
<dbReference type="InterPro" id="IPR013178">
    <property type="entry name" value="Histone_AcTrfase_Rtt109/CBP"/>
</dbReference>
<name>A0A484K551_9ASTE</name>
<dbReference type="SUPFAM" id="SSF57903">
    <property type="entry name" value="FYVE/PHD zinc finger"/>
    <property type="match status" value="1"/>
</dbReference>
<dbReference type="GO" id="GO:0005634">
    <property type="term" value="C:nucleus"/>
    <property type="evidence" value="ECO:0007669"/>
    <property type="project" value="UniProtKB-SubCell"/>
</dbReference>
<dbReference type="InterPro" id="IPR013083">
    <property type="entry name" value="Znf_RING/FYVE/PHD"/>
</dbReference>
<dbReference type="Pfam" id="PF08214">
    <property type="entry name" value="HAT_KAT11"/>
    <property type="match status" value="1"/>
</dbReference>
<dbReference type="OrthoDB" id="899at2759"/>
<dbReference type="InterPro" id="IPR001965">
    <property type="entry name" value="Znf_PHD"/>
</dbReference>
<keyword evidence="4" id="KW-0808">Transferase</keyword>
<feature type="compositionally biased region" description="Basic and acidic residues" evidence="16">
    <location>
        <begin position="775"/>
        <end position="798"/>
    </location>
</feature>
<evidence type="ECO:0000256" key="4">
    <source>
        <dbReference type="ARBA" id="ARBA00022679"/>
    </source>
</evidence>
<evidence type="ECO:0000313" key="20">
    <source>
        <dbReference type="EMBL" id="VFQ58417.1"/>
    </source>
</evidence>
<dbReference type="InterPro" id="IPR019786">
    <property type="entry name" value="Zinc_finger_PHD-type_CS"/>
</dbReference>
<keyword evidence="12" id="KW-0539">Nucleus</keyword>
<organism evidence="20 21">
    <name type="scientific">Cuscuta campestris</name>
    <dbReference type="NCBI Taxonomy" id="132261"/>
    <lineage>
        <taxon>Eukaryota</taxon>
        <taxon>Viridiplantae</taxon>
        <taxon>Streptophyta</taxon>
        <taxon>Embryophyta</taxon>
        <taxon>Tracheophyta</taxon>
        <taxon>Spermatophyta</taxon>
        <taxon>Magnoliopsida</taxon>
        <taxon>eudicotyledons</taxon>
        <taxon>Gunneridae</taxon>
        <taxon>Pentapetalae</taxon>
        <taxon>asterids</taxon>
        <taxon>lamiids</taxon>
        <taxon>Solanales</taxon>
        <taxon>Convolvulaceae</taxon>
        <taxon>Cuscuteae</taxon>
        <taxon>Cuscuta</taxon>
        <taxon>Cuscuta subgen. Grammica</taxon>
        <taxon>Cuscuta sect. Cleistogrammica</taxon>
    </lineage>
</organism>
<feature type="domain" description="TAZ-type" evidence="18">
    <location>
        <begin position="1431"/>
        <end position="1521"/>
    </location>
</feature>
<dbReference type="CDD" id="cd15614">
    <property type="entry name" value="PHD_HAC_like"/>
    <property type="match status" value="1"/>
</dbReference>
<evidence type="ECO:0000256" key="5">
    <source>
        <dbReference type="ARBA" id="ARBA00022723"/>
    </source>
</evidence>
<sequence>MDSSRYCYPQLPDNVANQSTGTVSSSHILCNAGSGMQYCDNQHDWQVFPANKSRGKSYMCKGIHGRGKHLVNSVPGIDGQLIANADMRNQVHQGFNYLHRSGEDFNFHPDTTFTPDCKTTPMGLCMGDTFKENIDYFNLDCLRAADLSSGLHQPCMIDKVYDIEGSSLNGRKSGFTSTHCNGNTMFPHVSVNHMSNEIIPSPEPISSVTVCSDGDWNIDGGHTFSENSLPYAIESAQEGCSKPQDNTHNICSVDVPPLIRHNLGSSDSHVSIPTPEEDLKHFYSPLFMSDMAAVNPRLNNEYFVNPQLQMGGSKHSDQYSHFELFNGASDLMCQGFMANEKVCHNNVSGQKSLTAISLEKPDTVPHQVMDLGHISSQQFLELYIKYNTLTIKFGREQAPFLTSWHSLVCSGAICNCEQYQLLISHFESCCDCSCIVCKPVRDTGVLNHSGRINAGSGKSKTGLVRARDFSGMSSCWESTSFKRTKVENSGFPRNMDTDAQSVNQCRETLSHLTSWKSSGIPLPIKGGPTELNKSFTNSRDPSSIDAVGHHGQISLSSSSSFLSDEVYNEKEFHSKEYSTDMNKELINIIDPGGTSATGTHITDGALKSQFDHTSLVSQPINFDSDINSRVLNDNTHYSPGLSSDRIHDLQDESANGHENESERARSEVKHDLTESVATQLFQTKSNNPKRLGISEEVHNQESFHNKEDSTDMNKKLINITGVPGETSASGNHDIDDALKSHFGHTSLASQVIGFNHDKASGALNDNTYSPGVSSDRMHVHHDESVNGQEDESKRARSEVKRDITESAVRNLFRMKSNNLERLGVSFVDFFTADQIKKHIGSLRLHFGQGSEGDAGTRCSNENTCQLCGTEKLVFTPVPMYCSCCGVCIKRNLVFYCWLLEETKSRYSFCTPCFKASRGGNISFLGLSIPKSNLKKEKNNDENGEPWVQCDKCECWQHQICALFNAKKDLEGKAKYICPYCRLKELECGVRTPSSPIGAWDLPRTKLSDHIEGRLSRLLEQDKEERAKLLGKSLDEVPAVAGLAVRVVLSVNKQLRVKQQFLDIFHTRDYPLEFQYRSKVILLFQNSEGVDVCLFAMYVQEYGSECGEPNRRCVYISYLDSVKYFRPEIQTATGEALRTFVYHEILIGYLEYCKKRGFTTCYIWACPPVKGEDYILYCHPESQKTPKPDKLRQWYRSMLRKASKEDIVINFTNFYDHFFVPNVDSNFKISAARLPYFDGDYWSSAAEDTMRNLYKDGKGGSSSKVKKTITKRAFKVMGYSDLSAEAAKDVTVMQKLGQTILPVKEDFIIVNLQFKCAKCQEVISGIRWCCNQCKKFEICERCADMKEGIDLQKQHTSSTGEKHFLTQMSGDVIRADTEDNDAIIDNDFFEHRHSFLCFCQQNNYQFESLRRAKYSSMMILYHLFKSIHYLSGGGCDSQVQQAGSPVQLLDLLVHASQCRASKSNPCPLPDCNKIRMLFHHAHKCTVRVSGGCEFCSKIWSLLRMHSRKCEDSHCLVPRCMDLKRHAEKKALQSNIRQRQTVEGNDSGC</sequence>
<dbReference type="SMART" id="SM00249">
    <property type="entry name" value="PHD"/>
    <property type="match status" value="1"/>
</dbReference>
<dbReference type="GO" id="GO:0003713">
    <property type="term" value="F:transcription coactivator activity"/>
    <property type="evidence" value="ECO:0007669"/>
    <property type="project" value="TreeGrafter"/>
</dbReference>
<keyword evidence="9" id="KW-0805">Transcription regulation</keyword>
<accession>A0A484K551</accession>
<keyword evidence="5" id="KW-0479">Metal-binding</keyword>
<dbReference type="SMART" id="SM00551">
    <property type="entry name" value="ZnF_TAZ"/>
    <property type="match status" value="1"/>
</dbReference>
<keyword evidence="11" id="KW-0804">Transcription</keyword>
<dbReference type="Gene3D" id="3.30.60.90">
    <property type="match status" value="1"/>
</dbReference>
<dbReference type="InterPro" id="IPR019787">
    <property type="entry name" value="Znf_PHD-finger"/>
</dbReference>
<evidence type="ECO:0000256" key="6">
    <source>
        <dbReference type="ARBA" id="ARBA00022771"/>
    </source>
</evidence>
<dbReference type="PROSITE" id="PS51727">
    <property type="entry name" value="CBP_P300_HAT"/>
    <property type="match status" value="1"/>
</dbReference>
<evidence type="ECO:0000256" key="8">
    <source>
        <dbReference type="ARBA" id="ARBA00022853"/>
    </source>
</evidence>
<dbReference type="InterPro" id="IPR000433">
    <property type="entry name" value="Znf_ZZ"/>
</dbReference>
<dbReference type="Proteomes" id="UP000595140">
    <property type="component" value="Unassembled WGS sequence"/>
</dbReference>
<dbReference type="GO" id="GO:0008270">
    <property type="term" value="F:zinc ion binding"/>
    <property type="evidence" value="ECO:0007669"/>
    <property type="project" value="UniProtKB-KW"/>
</dbReference>
<dbReference type="PROSITE" id="PS50016">
    <property type="entry name" value="ZF_PHD_2"/>
    <property type="match status" value="1"/>
</dbReference>
<feature type="domain" description="PHD-type" evidence="17">
    <location>
        <begin position="906"/>
        <end position="983"/>
    </location>
</feature>
<evidence type="ECO:0000256" key="16">
    <source>
        <dbReference type="SAM" id="MobiDB-lite"/>
    </source>
</evidence>
<dbReference type="PROSITE" id="PS50134">
    <property type="entry name" value="ZF_TAZ"/>
    <property type="match status" value="1"/>
</dbReference>
<dbReference type="InterPro" id="IPR043145">
    <property type="entry name" value="Znf_ZZ_sf"/>
</dbReference>
<comment type="catalytic activity">
    <reaction evidence="14">
        <text>L-lysyl-[protein] + acetyl-CoA = N(6)-acetyl-L-lysyl-[protein] + CoA + H(+)</text>
        <dbReference type="Rhea" id="RHEA:45948"/>
        <dbReference type="Rhea" id="RHEA-COMP:9752"/>
        <dbReference type="Rhea" id="RHEA-COMP:10731"/>
        <dbReference type="ChEBI" id="CHEBI:15378"/>
        <dbReference type="ChEBI" id="CHEBI:29969"/>
        <dbReference type="ChEBI" id="CHEBI:57287"/>
        <dbReference type="ChEBI" id="CHEBI:57288"/>
        <dbReference type="ChEBI" id="CHEBI:61930"/>
        <dbReference type="EC" id="2.3.1.48"/>
    </reaction>
</comment>
<dbReference type="InterPro" id="IPR031162">
    <property type="entry name" value="CBP_P300_HAT"/>
</dbReference>
<dbReference type="Pfam" id="PF02135">
    <property type="entry name" value="zf-TAZ"/>
    <property type="match status" value="1"/>
</dbReference>
<feature type="region of interest" description="Disordered" evidence="16">
    <location>
        <begin position="763"/>
        <end position="798"/>
    </location>
</feature>
<protein>
    <recommendedName>
        <fullName evidence="3">histone acetyltransferase</fullName>
        <ecNumber evidence="3">2.3.1.48</ecNumber>
    </recommendedName>
</protein>
<dbReference type="SUPFAM" id="SSF57850">
    <property type="entry name" value="RING/U-box"/>
    <property type="match status" value="1"/>
</dbReference>
<evidence type="ECO:0000256" key="14">
    <source>
        <dbReference type="ARBA" id="ARBA00048017"/>
    </source>
</evidence>
<proteinExistence type="predicted"/>
<dbReference type="GO" id="GO:0000123">
    <property type="term" value="C:histone acetyltransferase complex"/>
    <property type="evidence" value="ECO:0007669"/>
    <property type="project" value="TreeGrafter"/>
</dbReference>
<dbReference type="Gene3D" id="3.30.40.10">
    <property type="entry name" value="Zinc/RING finger domain, C3HC4 (zinc finger)"/>
    <property type="match status" value="1"/>
</dbReference>
<dbReference type="SUPFAM" id="SSF57933">
    <property type="entry name" value="TAZ domain"/>
    <property type="match status" value="1"/>
</dbReference>
<dbReference type="Gene3D" id="1.20.1020.10">
    <property type="entry name" value="TAZ domain"/>
    <property type="match status" value="1"/>
</dbReference>
<keyword evidence="6 15" id="KW-0863">Zinc-finger</keyword>
<dbReference type="GO" id="GO:0004402">
    <property type="term" value="F:histone acetyltransferase activity"/>
    <property type="evidence" value="ECO:0007669"/>
    <property type="project" value="InterPro"/>
</dbReference>
<evidence type="ECO:0000259" key="19">
    <source>
        <dbReference type="PROSITE" id="PS51727"/>
    </source>
</evidence>
<comment type="function">
    <text evidence="1">Acetyltransferase enzyme. Acetylates histones, giving a specific tag for transcriptional activation.</text>
</comment>
<comment type="subcellular location">
    <subcellularLocation>
        <location evidence="2">Nucleus</location>
    </subcellularLocation>
</comment>
<reference evidence="20 21" key="1">
    <citation type="submission" date="2018-04" db="EMBL/GenBank/DDBJ databases">
        <authorList>
            <person name="Vogel A."/>
        </authorList>
    </citation>
    <scope>NUCLEOTIDE SEQUENCE [LARGE SCALE GENOMIC DNA]</scope>
</reference>
<dbReference type="SMART" id="SM01250">
    <property type="entry name" value="KAT11"/>
    <property type="match status" value="1"/>
</dbReference>
<dbReference type="PROSITE" id="PS01359">
    <property type="entry name" value="ZF_PHD_1"/>
    <property type="match status" value="1"/>
</dbReference>
<dbReference type="EMBL" id="OOIL02000001">
    <property type="protein sequence ID" value="VFQ58417.1"/>
    <property type="molecule type" value="Genomic_DNA"/>
</dbReference>
<evidence type="ECO:0000256" key="3">
    <source>
        <dbReference type="ARBA" id="ARBA00013184"/>
    </source>
</evidence>
<evidence type="ECO:0000259" key="18">
    <source>
        <dbReference type="PROSITE" id="PS50134"/>
    </source>
</evidence>
<keyword evidence="10" id="KW-0010">Activator</keyword>
<dbReference type="InterPro" id="IPR000197">
    <property type="entry name" value="Znf_TAZ"/>
</dbReference>
<evidence type="ECO:0000256" key="13">
    <source>
        <dbReference type="ARBA" id="ARBA00023315"/>
    </source>
</evidence>
<evidence type="ECO:0000256" key="15">
    <source>
        <dbReference type="PROSITE-ProRule" id="PRU00146"/>
    </source>
</evidence>
<keyword evidence="8" id="KW-0156">Chromatin regulator</keyword>
<dbReference type="EC" id="2.3.1.48" evidence="3"/>
<dbReference type="InterPro" id="IPR011011">
    <property type="entry name" value="Znf_FYVE_PHD"/>
</dbReference>
<feature type="compositionally biased region" description="Polar residues" evidence="16">
    <location>
        <begin position="763"/>
        <end position="772"/>
    </location>
</feature>
<dbReference type="PANTHER" id="PTHR13808">
    <property type="entry name" value="CBP/P300-RELATED"/>
    <property type="match status" value="1"/>
</dbReference>
<evidence type="ECO:0000256" key="9">
    <source>
        <dbReference type="ARBA" id="ARBA00023015"/>
    </source>
</evidence>
<evidence type="ECO:0000256" key="11">
    <source>
        <dbReference type="ARBA" id="ARBA00023163"/>
    </source>
</evidence>
<evidence type="ECO:0000256" key="1">
    <source>
        <dbReference type="ARBA" id="ARBA00002581"/>
    </source>
</evidence>
<keyword evidence="13" id="KW-0012">Acyltransferase</keyword>
<dbReference type="GO" id="GO:0031490">
    <property type="term" value="F:chromatin DNA binding"/>
    <property type="evidence" value="ECO:0007669"/>
    <property type="project" value="TreeGrafter"/>
</dbReference>
<evidence type="ECO:0000313" key="21">
    <source>
        <dbReference type="Proteomes" id="UP000595140"/>
    </source>
</evidence>
<dbReference type="GO" id="GO:0045944">
    <property type="term" value="P:positive regulation of transcription by RNA polymerase II"/>
    <property type="evidence" value="ECO:0007669"/>
    <property type="project" value="TreeGrafter"/>
</dbReference>
<keyword evidence="21" id="KW-1185">Reference proteome</keyword>
<dbReference type="GO" id="GO:0005667">
    <property type="term" value="C:transcription regulator complex"/>
    <property type="evidence" value="ECO:0007669"/>
    <property type="project" value="TreeGrafter"/>
</dbReference>